<reference evidence="1" key="1">
    <citation type="journal article" date="2020" name="Nature">
        <title>Giant virus diversity and host interactions through global metagenomics.</title>
        <authorList>
            <person name="Schulz F."/>
            <person name="Roux S."/>
            <person name="Paez-Espino D."/>
            <person name="Jungbluth S."/>
            <person name="Walsh D.A."/>
            <person name="Denef V.J."/>
            <person name="McMahon K.D."/>
            <person name="Konstantinidis K.T."/>
            <person name="Eloe-Fadrosh E.A."/>
            <person name="Kyrpides N.C."/>
            <person name="Woyke T."/>
        </authorList>
    </citation>
    <scope>NUCLEOTIDE SEQUENCE</scope>
    <source>
        <strain evidence="1">GVMAG-M-3300023179-103</strain>
    </source>
</reference>
<evidence type="ECO:0000313" key="1">
    <source>
        <dbReference type="EMBL" id="QHT22099.1"/>
    </source>
</evidence>
<proteinExistence type="predicted"/>
<protein>
    <submittedName>
        <fullName evidence="1">Uncharacterized protein</fullName>
    </submittedName>
</protein>
<dbReference type="AlphaFoldDB" id="A0A6C0E1D1"/>
<sequence>MNVNNKSNLMERLNEVYNNPQNDDNTIIIRSLNSILNSEFHELKYEGINYFVELFIELVKTSQIKRPDVEFIIEKIQTINANNTFNNFEKLLQNIYKQDMGDYKHIFVIWYCRTLFEKFYENKIGFTKPNYAIMKAMGDDNWAIFLKAFDKGDYAYMP</sequence>
<accession>A0A6C0E1D1</accession>
<dbReference type="EMBL" id="MN739702">
    <property type="protein sequence ID" value="QHT22099.1"/>
    <property type="molecule type" value="Genomic_DNA"/>
</dbReference>
<name>A0A6C0E1D1_9ZZZZ</name>
<organism evidence="1">
    <name type="scientific">viral metagenome</name>
    <dbReference type="NCBI Taxonomy" id="1070528"/>
    <lineage>
        <taxon>unclassified sequences</taxon>
        <taxon>metagenomes</taxon>
        <taxon>organismal metagenomes</taxon>
    </lineage>
</organism>